<comment type="caution">
    <text evidence="3">The sequence shown here is derived from an EMBL/GenBank/DDBJ whole genome shotgun (WGS) entry which is preliminary data.</text>
</comment>
<name>A0AAN6JU37_9BASI</name>
<dbReference type="Proteomes" id="UP001176521">
    <property type="component" value="Unassembled WGS sequence"/>
</dbReference>
<dbReference type="Gene3D" id="2.60.40.1820">
    <property type="match status" value="1"/>
</dbReference>
<organism evidence="3 4">
    <name type="scientific">Tilletia horrida</name>
    <dbReference type="NCBI Taxonomy" id="155126"/>
    <lineage>
        <taxon>Eukaryota</taxon>
        <taxon>Fungi</taxon>
        <taxon>Dikarya</taxon>
        <taxon>Basidiomycota</taxon>
        <taxon>Ustilaginomycotina</taxon>
        <taxon>Exobasidiomycetes</taxon>
        <taxon>Tilletiales</taxon>
        <taxon>Tilletiaceae</taxon>
        <taxon>Tilletia</taxon>
    </lineage>
</organism>
<keyword evidence="2" id="KW-0472">Membrane</keyword>
<accession>A0AAN6JU37</accession>
<keyword evidence="2" id="KW-1133">Transmembrane helix</keyword>
<gene>
    <name evidence="3" type="ORF">OC842_000485</name>
</gene>
<reference evidence="3" key="1">
    <citation type="journal article" date="2023" name="PhytoFront">
        <title>Draft Genome Resources of Seven Strains of Tilletia horrida, Causal Agent of Kernel Smut of Rice.</title>
        <authorList>
            <person name="Khanal S."/>
            <person name="Antony Babu S."/>
            <person name="Zhou X.G."/>
        </authorList>
    </citation>
    <scope>NUCLEOTIDE SEQUENCE</scope>
    <source>
        <strain evidence="3">TX3</strain>
    </source>
</reference>
<evidence type="ECO:0008006" key="5">
    <source>
        <dbReference type="Google" id="ProtNLM"/>
    </source>
</evidence>
<feature type="transmembrane region" description="Helical" evidence="2">
    <location>
        <begin position="150"/>
        <end position="176"/>
    </location>
</feature>
<sequence>MVSAAAAPAAPPAGAAGSDYAFRSPYSQASHDEHRFAQQQQQQPQPTEYGASRAQQHDTDVDDDEEELEPPTKERAELYSNTLNNAGAEHDYPTRSALGGAGAGGATARMSKSYADVGGAGDGSAAYGRKGIWTHADRSAFQQRSTGVKILRSVCCVLLIGIIFVLSAVLLIITFARPPNVAIGAITSNQTIPTLGRTSLSFNMSVDITVSNPNAIAATITELDAVAYDQVRPATPIGTGRITDVRIDTKANTTFTLPFVVSYDSTTDGDSTLIRDIATKCGWLSGTSPSQLDFTFKINAHLSVLSLAIPFSFSVSPTFTCPISASAISGLLGSTGGSLDEILKALGIGGGSRRGLDGEFSVGERNLPLLRAADGHELTVRDIQFANLLGQWRERASLGTAAQARSEL</sequence>
<feature type="compositionally biased region" description="Acidic residues" evidence="1">
    <location>
        <begin position="60"/>
        <end position="69"/>
    </location>
</feature>
<keyword evidence="4" id="KW-1185">Reference proteome</keyword>
<feature type="compositionally biased region" description="Low complexity" evidence="1">
    <location>
        <begin position="1"/>
        <end position="17"/>
    </location>
</feature>
<evidence type="ECO:0000313" key="4">
    <source>
        <dbReference type="Proteomes" id="UP001176521"/>
    </source>
</evidence>
<evidence type="ECO:0000256" key="1">
    <source>
        <dbReference type="SAM" id="MobiDB-lite"/>
    </source>
</evidence>
<dbReference type="SUPFAM" id="SSF117070">
    <property type="entry name" value="LEA14-like"/>
    <property type="match status" value="1"/>
</dbReference>
<evidence type="ECO:0000256" key="2">
    <source>
        <dbReference type="SAM" id="Phobius"/>
    </source>
</evidence>
<proteinExistence type="predicted"/>
<protein>
    <recommendedName>
        <fullName evidence="5">Late embryogenesis abundant protein LEA-2 subgroup domain-containing protein</fullName>
    </recommendedName>
</protein>
<feature type="region of interest" description="Disordered" evidence="1">
    <location>
        <begin position="1"/>
        <end position="72"/>
    </location>
</feature>
<evidence type="ECO:0000313" key="3">
    <source>
        <dbReference type="EMBL" id="KAK0540456.1"/>
    </source>
</evidence>
<keyword evidence="2" id="KW-0812">Transmembrane</keyword>
<dbReference type="EMBL" id="JAPDMQ010000013">
    <property type="protein sequence ID" value="KAK0540456.1"/>
    <property type="molecule type" value="Genomic_DNA"/>
</dbReference>
<dbReference type="AlphaFoldDB" id="A0AAN6JU37"/>